<dbReference type="AlphaFoldDB" id="A0A1E3X892"/>
<feature type="domain" description="DNA methylase N-4/N-6" evidence="9">
    <location>
        <begin position="131"/>
        <end position="265"/>
    </location>
</feature>
<dbReference type="GO" id="GO:0008170">
    <property type="term" value="F:N-methyltransferase activity"/>
    <property type="evidence" value="ECO:0007669"/>
    <property type="project" value="InterPro"/>
</dbReference>
<name>A0A1E3X892_9BACT</name>
<evidence type="ECO:0000313" key="10">
    <source>
        <dbReference type="EMBL" id="ODS31853.1"/>
    </source>
</evidence>
<keyword evidence="5" id="KW-0949">S-adenosyl-L-methionine</keyword>
<dbReference type="PROSITE" id="PS00093">
    <property type="entry name" value="N4_MTASE"/>
    <property type="match status" value="1"/>
</dbReference>
<comment type="caution">
    <text evidence="10">The sequence shown here is derived from an EMBL/GenBank/DDBJ whole genome shotgun (WGS) entry which is preliminary data.</text>
</comment>
<evidence type="ECO:0000256" key="6">
    <source>
        <dbReference type="ARBA" id="ARBA00022747"/>
    </source>
</evidence>
<gene>
    <name evidence="10" type="ORF">SCARUB_03030</name>
</gene>
<evidence type="ECO:0000256" key="2">
    <source>
        <dbReference type="ARBA" id="ARBA00012185"/>
    </source>
</evidence>
<dbReference type="InterPro" id="IPR002941">
    <property type="entry name" value="DNA_methylase_N4/N6"/>
</dbReference>
<evidence type="ECO:0000313" key="11">
    <source>
        <dbReference type="Proteomes" id="UP000094056"/>
    </source>
</evidence>
<dbReference type="EMBL" id="MAYW01000091">
    <property type="protein sequence ID" value="ODS31853.1"/>
    <property type="molecule type" value="Genomic_DNA"/>
</dbReference>
<comment type="similarity">
    <text evidence="1">Belongs to the N(4)/N(6)-methyltransferase family. N(4) subfamily.</text>
</comment>
<dbReference type="SUPFAM" id="SSF53335">
    <property type="entry name" value="S-adenosyl-L-methionine-dependent methyltransferases"/>
    <property type="match status" value="1"/>
</dbReference>
<evidence type="ECO:0000256" key="3">
    <source>
        <dbReference type="ARBA" id="ARBA00022603"/>
    </source>
</evidence>
<protein>
    <recommendedName>
        <fullName evidence="2">site-specific DNA-methyltransferase (cytosine-N(4)-specific)</fullName>
        <ecNumber evidence="2">2.1.1.113</ecNumber>
    </recommendedName>
</protein>
<evidence type="ECO:0000259" key="9">
    <source>
        <dbReference type="Pfam" id="PF01555"/>
    </source>
</evidence>
<proteinExistence type="inferred from homology"/>
<dbReference type="GO" id="GO:0015667">
    <property type="term" value="F:site-specific DNA-methyltransferase (cytosine-N4-specific) activity"/>
    <property type="evidence" value="ECO:0007669"/>
    <property type="project" value="UniProtKB-EC"/>
</dbReference>
<comment type="catalytic activity">
    <reaction evidence="8">
        <text>a 2'-deoxycytidine in DNA + S-adenosyl-L-methionine = an N(4)-methyl-2'-deoxycytidine in DNA + S-adenosyl-L-homocysteine + H(+)</text>
        <dbReference type="Rhea" id="RHEA:16857"/>
        <dbReference type="Rhea" id="RHEA-COMP:11369"/>
        <dbReference type="Rhea" id="RHEA-COMP:13674"/>
        <dbReference type="ChEBI" id="CHEBI:15378"/>
        <dbReference type="ChEBI" id="CHEBI:57856"/>
        <dbReference type="ChEBI" id="CHEBI:59789"/>
        <dbReference type="ChEBI" id="CHEBI:85452"/>
        <dbReference type="ChEBI" id="CHEBI:137933"/>
        <dbReference type="EC" id="2.1.1.113"/>
    </reaction>
</comment>
<evidence type="ECO:0000256" key="5">
    <source>
        <dbReference type="ARBA" id="ARBA00022691"/>
    </source>
</evidence>
<evidence type="ECO:0000256" key="1">
    <source>
        <dbReference type="ARBA" id="ARBA00010203"/>
    </source>
</evidence>
<dbReference type="InterPro" id="IPR029063">
    <property type="entry name" value="SAM-dependent_MTases_sf"/>
</dbReference>
<dbReference type="Proteomes" id="UP000094056">
    <property type="component" value="Unassembled WGS sequence"/>
</dbReference>
<keyword evidence="7" id="KW-0238">DNA-binding</keyword>
<dbReference type="GO" id="GO:0009307">
    <property type="term" value="P:DNA restriction-modification system"/>
    <property type="evidence" value="ECO:0007669"/>
    <property type="project" value="UniProtKB-KW"/>
</dbReference>
<dbReference type="Gene3D" id="3.40.50.150">
    <property type="entry name" value="Vaccinia Virus protein VP39"/>
    <property type="match status" value="1"/>
</dbReference>
<dbReference type="GO" id="GO:0003677">
    <property type="term" value="F:DNA binding"/>
    <property type="evidence" value="ECO:0007669"/>
    <property type="project" value="UniProtKB-KW"/>
</dbReference>
<reference evidence="10 11" key="1">
    <citation type="submission" date="2016-07" db="EMBL/GenBank/DDBJ databases">
        <title>Draft genome of Scalindua rubra, obtained from a brine-seawater interface in the Red Sea, sheds light on salt adaptation in anammox bacteria.</title>
        <authorList>
            <person name="Speth D.R."/>
            <person name="Lagkouvardos I."/>
            <person name="Wang Y."/>
            <person name="Qian P.-Y."/>
            <person name="Dutilh B.E."/>
            <person name="Jetten M.S."/>
        </authorList>
    </citation>
    <scope>NUCLEOTIDE SEQUENCE [LARGE SCALE GENOMIC DNA]</scope>
    <source>
        <strain evidence="10">BSI-1</strain>
    </source>
</reference>
<organism evidence="10 11">
    <name type="scientific">Candidatus Scalindua rubra</name>
    <dbReference type="NCBI Taxonomy" id="1872076"/>
    <lineage>
        <taxon>Bacteria</taxon>
        <taxon>Pseudomonadati</taxon>
        <taxon>Planctomycetota</taxon>
        <taxon>Candidatus Brocadiia</taxon>
        <taxon>Candidatus Brocadiales</taxon>
        <taxon>Candidatus Scalinduaceae</taxon>
        <taxon>Candidatus Scalindua</taxon>
    </lineage>
</organism>
<sequence>MKPLVKKVELNKIPKWIKTFFHPKTLREILVLTKLLRQNKEHFLLACLLGILHHQRPGFLSYPASHLVPYLRTCKFPREKFPELYEYRTVAPRLQKKVQRVYRRFPDITPGIPRECKLKDTTNLNLPKESIDVVITSPPYMNALDYARDNRLRLWFLGVTEYRRYDKKAPNNCQKFLNLMEQCLGNIQYGLRSGGRCILVIGEVNRTRKSINTAQLIIDLALNKIGGFKCEEIIEDTIPDIRRARKNGACTKREWIVVFRKGKKQNGKAKSA</sequence>
<keyword evidence="3" id="KW-0489">Methyltransferase</keyword>
<evidence type="ECO:0000256" key="8">
    <source>
        <dbReference type="ARBA" id="ARBA00049120"/>
    </source>
</evidence>
<dbReference type="PATRIC" id="fig|1872076.5.peg.3596"/>
<dbReference type="Pfam" id="PF01555">
    <property type="entry name" value="N6_N4_Mtase"/>
    <property type="match status" value="1"/>
</dbReference>
<dbReference type="EC" id="2.1.1.113" evidence="2"/>
<keyword evidence="4" id="KW-0808">Transferase</keyword>
<dbReference type="GO" id="GO:0032259">
    <property type="term" value="P:methylation"/>
    <property type="evidence" value="ECO:0007669"/>
    <property type="project" value="UniProtKB-KW"/>
</dbReference>
<keyword evidence="6" id="KW-0680">Restriction system</keyword>
<evidence type="ECO:0000256" key="7">
    <source>
        <dbReference type="ARBA" id="ARBA00023125"/>
    </source>
</evidence>
<accession>A0A1E3X892</accession>
<evidence type="ECO:0000256" key="4">
    <source>
        <dbReference type="ARBA" id="ARBA00022679"/>
    </source>
</evidence>
<dbReference type="InterPro" id="IPR017985">
    <property type="entry name" value="MeTrfase_CN4_CS"/>
</dbReference>